<proteinExistence type="predicted"/>
<dbReference type="RefSeq" id="WP_092112631.1">
    <property type="nucleotide sequence ID" value="NZ_FOCN01000029.1"/>
</dbReference>
<dbReference type="STRING" id="1424661.SAMN05216281_12915"/>
<dbReference type="PANTHER" id="PTHR38479:SF2">
    <property type="entry name" value="WINGED HELIX DNA-BINDING DOMAIN-CONTAINING PROTEIN"/>
    <property type="match status" value="1"/>
</dbReference>
<keyword evidence="2" id="KW-1185">Reference proteome</keyword>
<reference evidence="1 2" key="1">
    <citation type="submission" date="2019-03" db="EMBL/GenBank/DDBJ databases">
        <title>Genomics of glacier-inhabiting Cryobacterium strains.</title>
        <authorList>
            <person name="Liu Q."/>
            <person name="Xin Y.-H."/>
        </authorList>
    </citation>
    <scope>NUCLEOTIDE SEQUENCE [LARGE SCALE GENOMIC DNA]</scope>
    <source>
        <strain evidence="1 2">Hh15</strain>
    </source>
</reference>
<protein>
    <submittedName>
        <fullName evidence="1">Winged helix DNA-binding domain-containing protein</fullName>
    </submittedName>
</protein>
<comment type="caution">
    <text evidence="1">The sequence shown here is derived from an EMBL/GenBank/DDBJ whole genome shotgun (WGS) entry which is preliminary data.</text>
</comment>
<dbReference type="GO" id="GO:0003677">
    <property type="term" value="F:DNA binding"/>
    <property type="evidence" value="ECO:0007669"/>
    <property type="project" value="UniProtKB-KW"/>
</dbReference>
<name>A0A1H8LMB3_9MICO</name>
<dbReference type="PANTHER" id="PTHR38479">
    <property type="entry name" value="LMO0824 PROTEIN"/>
    <property type="match status" value="1"/>
</dbReference>
<dbReference type="Pfam" id="PF06224">
    <property type="entry name" value="AlkZ-like"/>
    <property type="match status" value="1"/>
</dbReference>
<accession>A0A1H8LMB3</accession>
<keyword evidence="1" id="KW-0238">DNA-binding</keyword>
<gene>
    <name evidence="1" type="ORF">E3O10_16895</name>
</gene>
<dbReference type="EMBL" id="SOFF01000052">
    <property type="protein sequence ID" value="TFB83250.1"/>
    <property type="molecule type" value="Genomic_DNA"/>
</dbReference>
<sequence>MPAAVSRADVVRLRLHAQGLAGVPLDGPVAVVERMLAVQAQDYPAAQWALGVRSPGTTIAEVQASVSAGEIVRSWPMRGTLHFVPARELGWMQALTTPRLLAKTRTINARLGLDLPVLERARAAAIAALTGHKQLSRAEFLTMLQAAGLPTEGQRGYHTIAHLALTGTVCWGRQVGTQQGLVLLDEWVPTPRRLERDEALGEFVYRYFLGHGPATLVDFAWWSQLTVADAKTGLAVARGRLTEVRVDGAAYFLAAESADAAVLPTDLRQHTPVLALPGFDEYLLGYRDRSHAIAVDELVRVVPGLNGIFLPLVVASGRIVGTWRKKIATSGLTAEVALFAAPTTAAARARAAKTQRGFARAASDYARFLGVPLRPILKPAVTASA</sequence>
<dbReference type="AlphaFoldDB" id="A0A1H8LMB3"/>
<dbReference type="Proteomes" id="UP000297654">
    <property type="component" value="Unassembled WGS sequence"/>
</dbReference>
<dbReference type="OrthoDB" id="9148135at2"/>
<organism evidence="1 2">
    <name type="scientific">Cryobacterium luteum</name>
    <dbReference type="NCBI Taxonomy" id="1424661"/>
    <lineage>
        <taxon>Bacteria</taxon>
        <taxon>Bacillati</taxon>
        <taxon>Actinomycetota</taxon>
        <taxon>Actinomycetes</taxon>
        <taxon>Micrococcales</taxon>
        <taxon>Microbacteriaceae</taxon>
        <taxon>Cryobacterium</taxon>
    </lineage>
</organism>
<evidence type="ECO:0000313" key="2">
    <source>
        <dbReference type="Proteomes" id="UP000297654"/>
    </source>
</evidence>
<dbReference type="InterPro" id="IPR009351">
    <property type="entry name" value="AlkZ-like"/>
</dbReference>
<evidence type="ECO:0000313" key="1">
    <source>
        <dbReference type="EMBL" id="TFB83250.1"/>
    </source>
</evidence>